<feature type="region of interest" description="Disordered" evidence="1">
    <location>
        <begin position="889"/>
        <end position="920"/>
    </location>
</feature>
<evidence type="ECO:0000313" key="3">
    <source>
        <dbReference type="Proteomes" id="UP000183832"/>
    </source>
</evidence>
<feature type="compositionally biased region" description="Basic and acidic residues" evidence="1">
    <location>
        <begin position="164"/>
        <end position="174"/>
    </location>
</feature>
<feature type="compositionally biased region" description="Low complexity" evidence="1">
    <location>
        <begin position="145"/>
        <end position="161"/>
    </location>
</feature>
<feature type="compositionally biased region" description="Polar residues" evidence="1">
    <location>
        <begin position="596"/>
        <end position="608"/>
    </location>
</feature>
<evidence type="ECO:0000256" key="1">
    <source>
        <dbReference type="SAM" id="MobiDB-lite"/>
    </source>
</evidence>
<feature type="region of interest" description="Disordered" evidence="1">
    <location>
        <begin position="578"/>
        <end position="615"/>
    </location>
</feature>
<dbReference type="EMBL" id="CVRI01000020">
    <property type="protein sequence ID" value="CRK91010.1"/>
    <property type="molecule type" value="Genomic_DNA"/>
</dbReference>
<feature type="region of interest" description="Disordered" evidence="1">
    <location>
        <begin position="853"/>
        <end position="873"/>
    </location>
</feature>
<dbReference type="STRING" id="568069.A0A1J1HTX5"/>
<feature type="region of interest" description="Disordered" evidence="1">
    <location>
        <begin position="956"/>
        <end position="1033"/>
    </location>
</feature>
<feature type="region of interest" description="Disordered" evidence="1">
    <location>
        <begin position="137"/>
        <end position="205"/>
    </location>
</feature>
<evidence type="ECO:0000313" key="2">
    <source>
        <dbReference type="EMBL" id="CRK91010.1"/>
    </source>
</evidence>
<sequence length="1322" mass="147670">MSQNNSSTPFEEGKNEFNTKLLNLIDSQPPQLAKFAPEKYRFDELGVELFSDSDRLSYTSLSRSSSLIQFESLERQLQNDSQISGSSPSLYSYEGSAASSSAPATLTCQEINEKSSPIAINSLPTIKITTPPPGVVTSTIQYNNSDSEPFSSSSTSGSYSSDDSEIHHSEKTKSNEIVNDSSLSSNASSEEKANSNTNTSMIKSTENRKKYLNSFRAKNSVDSLSEDSGYCDRDIRSLPVGALSLDSSLPTGNDLEDEDGSVIEEKSILRDTNPMRHFSLSPRIRTHSDDDDICYHSMENLNRKFKSRKIDLLSEINIESVSTRKTLPNTNRQETTKTTKSLKIESPNEHISNEHKPMVKNISEEISHQAQSEKLISISLPELSASGDISRKIRSKRKRNYRESFDEFRDQFSSISSVPDFVNLTLDRADFSDFSPSWTDTCDTVASKNFNLYDFNFGACSSSQKQQKLVDISASCANLTLLNYSDDSEFCYDTRKLVSVNRSKSQTMSSGKVPMNMYSNSSDDDDDAYIASFRSKELSSLLEEISAHFDKNLSILNDREASYEPKVDVVQEEEKIKTVQTMKMPPPKPPPRRTQIKTSPNHSAPKNSSFDRDPTNLVTSYAQSLEKCNFNVDEPINVYSSRQNLYLIPDEPVASINVDLHQSTPIKKRNFVSSTPNLNYFDSNMKHVNHYSSTDNTATAEQDYLSPSYVNDDDNRCNSMKEIPTNGGGSTGILAAHSTAGSKSGLSVSFCPIVSEISWQETAEDEDFTDDNDENIESIQSEAIINHETFTQLNKATLETINKKDSTQENFISTNSQKNMLVEQTPSEKFIANEASAGTMEKSVSSQMLTTVPQKVSSDPPMPPPKSAKNKKSIFSRLSSGFRFSFRGKKNKKLGNDGVVHYPVEANNNSGNNKNKRDKSQKISNAIDNEFVFIPLKDPNDNLKIFDSHVDNRQLSEVSQKLQQRESENQQQQLSVDRKSRTMPRESPPKSNQVTGKPPLPKLPPRIVGTTTKRPSTHAPRASSTPRETEVDGGEFYNQNMLGDGLKQYYSSGSRTLGAMGSEHKIGLIETNLDTDETIINGKTQSLMELGIGQNGGHTNRMQVMQNVNSGSGNGSNVESGRPHKSMEFLLDKENHQRVLVTKDEVICESLGTLYERQSYGSQWDNKFCHLVHSTFKEKSLNSIYMKSEAKKTFSCSKYHHLVCGLHLQPKQITELKSRTNPIDYHVTLPTVVELTSKQQFNWIKFPVSSKNHHVTHFMDDVSKQSKESTILTAFDCESLQYKVAANNVSVEDKCAEIPIQSLGNYNSTQTYFLNGSTYPST</sequence>
<name>A0A1J1HTX5_9DIPT</name>
<feature type="compositionally biased region" description="Low complexity" evidence="1">
    <location>
        <begin position="181"/>
        <end position="200"/>
    </location>
</feature>
<gene>
    <name evidence="2" type="ORF">CLUMA_CG004698</name>
</gene>
<reference evidence="2 3" key="1">
    <citation type="submission" date="2015-04" db="EMBL/GenBank/DDBJ databases">
        <authorList>
            <person name="Syromyatnikov M.Y."/>
            <person name="Popov V.N."/>
        </authorList>
    </citation>
    <scope>NUCLEOTIDE SEQUENCE [LARGE SCALE GENOMIC DNA]</scope>
</reference>
<accession>A0A1J1HTX5</accession>
<dbReference type="Proteomes" id="UP000183832">
    <property type="component" value="Unassembled WGS sequence"/>
</dbReference>
<organism evidence="2 3">
    <name type="scientific">Clunio marinus</name>
    <dbReference type="NCBI Taxonomy" id="568069"/>
    <lineage>
        <taxon>Eukaryota</taxon>
        <taxon>Metazoa</taxon>
        <taxon>Ecdysozoa</taxon>
        <taxon>Arthropoda</taxon>
        <taxon>Hexapoda</taxon>
        <taxon>Insecta</taxon>
        <taxon>Pterygota</taxon>
        <taxon>Neoptera</taxon>
        <taxon>Endopterygota</taxon>
        <taxon>Diptera</taxon>
        <taxon>Nematocera</taxon>
        <taxon>Chironomoidea</taxon>
        <taxon>Chironomidae</taxon>
        <taxon>Clunio</taxon>
    </lineage>
</organism>
<feature type="compositionally biased region" description="Basic and acidic residues" evidence="1">
    <location>
        <begin position="976"/>
        <end position="988"/>
    </location>
</feature>
<dbReference type="OrthoDB" id="7789350at2759"/>
<keyword evidence="3" id="KW-1185">Reference proteome</keyword>
<protein>
    <submittedName>
        <fullName evidence="2">CLUMA_CG004698, isoform A</fullName>
    </submittedName>
</protein>
<proteinExistence type="predicted"/>